<feature type="region of interest" description="Disordered" evidence="2">
    <location>
        <begin position="106"/>
        <end position="281"/>
    </location>
</feature>
<feature type="compositionally biased region" description="Acidic residues" evidence="2">
    <location>
        <begin position="226"/>
        <end position="246"/>
    </location>
</feature>
<proteinExistence type="predicted"/>
<evidence type="ECO:0000259" key="3">
    <source>
        <dbReference type="PROSITE" id="PS50157"/>
    </source>
</evidence>
<feature type="compositionally biased region" description="Polar residues" evidence="2">
    <location>
        <begin position="389"/>
        <end position="410"/>
    </location>
</feature>
<evidence type="ECO:0000313" key="4">
    <source>
        <dbReference type="EMBL" id="RSH85611.1"/>
    </source>
</evidence>
<feature type="compositionally biased region" description="Low complexity" evidence="2">
    <location>
        <begin position="192"/>
        <end position="209"/>
    </location>
</feature>
<feature type="compositionally biased region" description="Polar residues" evidence="2">
    <location>
        <begin position="152"/>
        <end position="162"/>
    </location>
</feature>
<dbReference type="PROSITE" id="PS00028">
    <property type="entry name" value="ZINC_FINGER_C2H2_1"/>
    <property type="match status" value="1"/>
</dbReference>
<keyword evidence="1" id="KW-0863">Zinc-finger</keyword>
<dbReference type="OrthoDB" id="2152896at2759"/>
<keyword evidence="1" id="KW-0862">Zinc</keyword>
<feature type="compositionally biased region" description="Acidic residues" evidence="2">
    <location>
        <begin position="567"/>
        <end position="579"/>
    </location>
</feature>
<keyword evidence="5" id="KW-1185">Reference proteome</keyword>
<evidence type="ECO:0000256" key="1">
    <source>
        <dbReference type="PROSITE-ProRule" id="PRU00042"/>
    </source>
</evidence>
<feature type="region of interest" description="Disordered" evidence="2">
    <location>
        <begin position="62"/>
        <end position="84"/>
    </location>
</feature>
<feature type="compositionally biased region" description="Gly residues" evidence="2">
    <location>
        <begin position="127"/>
        <end position="139"/>
    </location>
</feature>
<feature type="region of interest" description="Disordered" evidence="2">
    <location>
        <begin position="1"/>
        <end position="43"/>
    </location>
</feature>
<feature type="compositionally biased region" description="Basic and acidic residues" evidence="2">
    <location>
        <begin position="375"/>
        <end position="385"/>
    </location>
</feature>
<dbReference type="AlphaFoldDB" id="A0A427Y3F6"/>
<dbReference type="Proteomes" id="UP000279259">
    <property type="component" value="Unassembled WGS sequence"/>
</dbReference>
<feature type="compositionally biased region" description="Low complexity" evidence="2">
    <location>
        <begin position="422"/>
        <end position="431"/>
    </location>
</feature>
<feature type="domain" description="C2H2-type" evidence="3">
    <location>
        <begin position="291"/>
        <end position="318"/>
    </location>
</feature>
<comment type="caution">
    <text evidence="4">The sequence shown here is derived from an EMBL/GenBank/DDBJ whole genome shotgun (WGS) entry which is preliminary data.</text>
</comment>
<sequence>MGPSPSPFKQGAVSPPAQTNGNGAHGMDHDVHHLSFLPPCEHGKDGDTHAHAFDLLSLSSASPAPTRPSLPQSHSTSMVVPSSVPTHTSYLSATRPVNGHAPSVVQAAASGSGPKPRRMSSSTAGALGRGKLGLTGETGLGIKDARPPAVTFGSSYSGSTPIPNRRPVPAAATGTSPTPQLFDFAKTDRRPSQSASAPRPARSSVIPASLPTRSILHSHKLRPPTPEDEDDMELDMAFDGDEDDYEEGARSGSAEVDMEDDEEGGGKEDWRKLALGTGSGGVKGRRKGMVFKCENCGKEYRHPSCLVKHRWEHSPHWKEPTQLSMSKHQQVQMLEASRHAAAAAILAHLDPTGRSLPTDKSLWPMMLSPPGGEGLPRRLSRDHSGLRSPPSSTIAPLTPSSLREPSSLGTASERASKERKSSPGSDSTTSSMGAGEPYIPAQPTSGLGLRNGANGAKGPTSIRRTSISPFVNGNGANGSAPGHSPRLNGSFSSSVPGVPGPGTPHSLGASSLPRQMAELKFGPSAAGSSPGMTGAGVSPVPRIGNGMFGQIINTAVPSSSVRSGVEDLPEEEEDDEEDDWRSRGVRGNGKSSSEEYEERRKDEEYGMAMEMEL</sequence>
<gene>
    <name evidence="4" type="ORF">EHS25_003750</name>
</gene>
<name>A0A427Y3F6_9TREE</name>
<keyword evidence="1" id="KW-0479">Metal-binding</keyword>
<dbReference type="InterPro" id="IPR013087">
    <property type="entry name" value="Znf_C2H2_type"/>
</dbReference>
<dbReference type="PROSITE" id="PS50157">
    <property type="entry name" value="ZINC_FINGER_C2H2_2"/>
    <property type="match status" value="1"/>
</dbReference>
<accession>A0A427Y3F6</accession>
<evidence type="ECO:0000256" key="2">
    <source>
        <dbReference type="SAM" id="MobiDB-lite"/>
    </source>
</evidence>
<feature type="compositionally biased region" description="Polar residues" evidence="2">
    <location>
        <begin position="462"/>
        <end position="471"/>
    </location>
</feature>
<protein>
    <recommendedName>
        <fullName evidence="3">C2H2-type domain-containing protein</fullName>
    </recommendedName>
</protein>
<organism evidence="4 5">
    <name type="scientific">Saitozyma podzolica</name>
    <dbReference type="NCBI Taxonomy" id="1890683"/>
    <lineage>
        <taxon>Eukaryota</taxon>
        <taxon>Fungi</taxon>
        <taxon>Dikarya</taxon>
        <taxon>Basidiomycota</taxon>
        <taxon>Agaricomycotina</taxon>
        <taxon>Tremellomycetes</taxon>
        <taxon>Tremellales</taxon>
        <taxon>Trimorphomycetaceae</taxon>
        <taxon>Saitozyma</taxon>
    </lineage>
</organism>
<dbReference type="STRING" id="1890683.A0A427Y3F6"/>
<feature type="region of interest" description="Disordered" evidence="2">
    <location>
        <begin position="357"/>
        <end position="503"/>
    </location>
</feature>
<feature type="region of interest" description="Disordered" evidence="2">
    <location>
        <begin position="556"/>
        <end position="613"/>
    </location>
</feature>
<dbReference type="EMBL" id="RSCD01000019">
    <property type="protein sequence ID" value="RSH85611.1"/>
    <property type="molecule type" value="Genomic_DNA"/>
</dbReference>
<dbReference type="GO" id="GO:0008270">
    <property type="term" value="F:zinc ion binding"/>
    <property type="evidence" value="ECO:0007669"/>
    <property type="project" value="UniProtKB-KW"/>
</dbReference>
<evidence type="ECO:0000313" key="5">
    <source>
        <dbReference type="Proteomes" id="UP000279259"/>
    </source>
</evidence>
<reference evidence="4 5" key="1">
    <citation type="submission" date="2018-11" db="EMBL/GenBank/DDBJ databases">
        <title>Genome sequence of Saitozyma podzolica DSM 27192.</title>
        <authorList>
            <person name="Aliyu H."/>
            <person name="Gorte O."/>
            <person name="Ochsenreither K."/>
        </authorList>
    </citation>
    <scope>NUCLEOTIDE SEQUENCE [LARGE SCALE GENOMIC DNA]</scope>
    <source>
        <strain evidence="4 5">DSM 27192</strain>
    </source>
</reference>